<organism evidence="12 13">
    <name type="scientific">Octopus sinensis</name>
    <name type="common">East Asian common octopus</name>
    <dbReference type="NCBI Taxonomy" id="2607531"/>
    <lineage>
        <taxon>Eukaryota</taxon>
        <taxon>Metazoa</taxon>
        <taxon>Spiralia</taxon>
        <taxon>Lophotrochozoa</taxon>
        <taxon>Mollusca</taxon>
        <taxon>Cephalopoda</taxon>
        <taxon>Coleoidea</taxon>
        <taxon>Octopodiformes</taxon>
        <taxon>Octopoda</taxon>
        <taxon>Incirrata</taxon>
        <taxon>Octopodidae</taxon>
        <taxon>Octopus</taxon>
    </lineage>
</organism>
<sequence length="749" mass="87376">MVYRSPYREVVQDFNWRTEDMALSHTLKFWRTISYVLIAVSLSLLIAVIVISSERNCYPSEKKPTESMIEKAEWYNELLPNEIELVVKFLEERSNLSIVTAKKALLSDSFIHFIELKMPDKKNILRYLNEETYLPNREAKAVIFRGNEPIPCVEEYVIGPLSNITYMHKIRTIPFYQRPITVMEMKNLKLYIIKKVEDKTRDFLLKEYDALPISCIAHCLEFYMSPVPEVLGKFKRRLLWLGFSYKTIYDISPVNFQFEADITSPTPSDWTVGKAWFDNKMYDNLTHLIQDYNKTYNENTTRFYQRTVFQEKRFSNFHKYEQKEESSGGSDSKKSYTILKQSTIHYFNWKFHFHITPSVGLRILNIRYWNEQIVYEMSLQEIAVLYSGFSPAGILLNFIDGTALFGTRSKGLIAGVDCPNHATFLSPYIYSSNDGGMKKMENALCVFDQSTMVPLSRHKFTTMHGTFFDALLDKILVLRTVVTFLSYDYIIDYLFHKNGAIEVQIHSTGKLLVTSYSPNKGAYGVQISKTTIANIHNHLFHYKVDLDVKGTENRFETWNLQQYPTHVPWDRLIKNNNHIQTRLTRVLIETETNATFDYESSSPKYLLFYNKLSNNEFGNPRSYRVIINDVSNLLLPRDYGFARTVSWAYHHMSVTSRKETEERSSSIYGLWDNGDQVVNFANFSDGESICDKDLVAWITLGFHHIPQLENIPSTNTLGTKVSFLLMPFNYFDKDPLASEKDRYFFPVDD</sequence>
<accession>A0A7E6EK16</accession>
<dbReference type="PANTHER" id="PTHR10638">
    <property type="entry name" value="COPPER AMINE OXIDASE"/>
    <property type="match status" value="1"/>
</dbReference>
<dbReference type="RefSeq" id="XP_036355951.1">
    <property type="nucleotide sequence ID" value="XM_036500058.1"/>
</dbReference>
<feature type="domain" description="Copper amine oxidase catalytic" evidence="10">
    <location>
        <begin position="334"/>
        <end position="735"/>
    </location>
</feature>
<evidence type="ECO:0000313" key="13">
    <source>
        <dbReference type="RefSeq" id="XP_036355951.1"/>
    </source>
</evidence>
<evidence type="ECO:0000256" key="5">
    <source>
        <dbReference type="ARBA" id="ARBA00023008"/>
    </source>
</evidence>
<dbReference type="GO" id="GO:0008131">
    <property type="term" value="F:primary methylamine oxidase activity"/>
    <property type="evidence" value="ECO:0007669"/>
    <property type="project" value="InterPro"/>
</dbReference>
<dbReference type="KEGG" id="osn:115226162"/>
<keyword evidence="2 8" id="KW-0479">Metal-binding</keyword>
<dbReference type="Pfam" id="PF02727">
    <property type="entry name" value="Cu_amine_oxidN2"/>
    <property type="match status" value="1"/>
</dbReference>
<dbReference type="InterPro" id="IPR000269">
    <property type="entry name" value="Cu_amine_oxidase"/>
</dbReference>
<evidence type="ECO:0000256" key="4">
    <source>
        <dbReference type="ARBA" id="ARBA00023002"/>
    </source>
</evidence>
<dbReference type="Proteomes" id="UP000515154">
    <property type="component" value="Linkage group LG2"/>
</dbReference>
<dbReference type="SUPFAM" id="SSF54416">
    <property type="entry name" value="Amine oxidase N-terminal region"/>
    <property type="match status" value="2"/>
</dbReference>
<keyword evidence="12" id="KW-1185">Reference proteome</keyword>
<evidence type="ECO:0000259" key="10">
    <source>
        <dbReference type="Pfam" id="PF01179"/>
    </source>
</evidence>
<gene>
    <name evidence="13" type="primary">LOC115226162</name>
</gene>
<feature type="transmembrane region" description="Helical" evidence="9">
    <location>
        <begin position="33"/>
        <end position="52"/>
    </location>
</feature>
<comment type="PTM">
    <text evidence="7 8">Topaquinone (TPQ) is generated by copper-dependent autoxidation of a specific tyrosyl residue.</text>
</comment>
<dbReference type="GO" id="GO:0009308">
    <property type="term" value="P:amine metabolic process"/>
    <property type="evidence" value="ECO:0007669"/>
    <property type="project" value="UniProtKB-UniRule"/>
</dbReference>
<evidence type="ECO:0000256" key="6">
    <source>
        <dbReference type="PIRSR" id="PIRSR600269-50"/>
    </source>
</evidence>
<dbReference type="InterPro" id="IPR015800">
    <property type="entry name" value="Cu_amine_oxidase_N2"/>
</dbReference>
<keyword evidence="9" id="KW-1133">Transmembrane helix</keyword>
<dbReference type="Gene3D" id="3.10.450.40">
    <property type="match status" value="2"/>
</dbReference>
<evidence type="ECO:0000256" key="1">
    <source>
        <dbReference type="ARBA" id="ARBA00007983"/>
    </source>
</evidence>
<dbReference type="GO" id="GO:0005886">
    <property type="term" value="C:plasma membrane"/>
    <property type="evidence" value="ECO:0007669"/>
    <property type="project" value="TreeGrafter"/>
</dbReference>
<dbReference type="InterPro" id="IPR036460">
    <property type="entry name" value="Cu_amine_oxidase_C_sf"/>
</dbReference>
<evidence type="ECO:0000259" key="11">
    <source>
        <dbReference type="Pfam" id="PF02727"/>
    </source>
</evidence>
<keyword evidence="4 8" id="KW-0560">Oxidoreductase</keyword>
<feature type="active site" description="Schiff-base intermediate with substrate; via topaquinone" evidence="6">
    <location>
        <position position="487"/>
    </location>
</feature>
<dbReference type="InterPro" id="IPR015798">
    <property type="entry name" value="Cu_amine_oxidase_C"/>
</dbReference>
<comment type="cofactor">
    <cofactor evidence="8">
        <name>Cu cation</name>
        <dbReference type="ChEBI" id="CHEBI:23378"/>
    </cofactor>
    <text evidence="8">Contains 1 topaquinone per subunit.</text>
</comment>
<evidence type="ECO:0000313" key="12">
    <source>
        <dbReference type="Proteomes" id="UP000515154"/>
    </source>
</evidence>
<evidence type="ECO:0000256" key="9">
    <source>
        <dbReference type="SAM" id="Phobius"/>
    </source>
</evidence>
<dbReference type="SUPFAM" id="SSF49998">
    <property type="entry name" value="Amine oxidase catalytic domain"/>
    <property type="match status" value="1"/>
</dbReference>
<proteinExistence type="inferred from homology"/>
<keyword evidence="9" id="KW-0472">Membrane</keyword>
<feature type="domain" description="Copper amine oxidase N2-terminal" evidence="11">
    <location>
        <begin position="86"/>
        <end position="167"/>
    </location>
</feature>
<dbReference type="GO" id="GO:0005507">
    <property type="term" value="F:copper ion binding"/>
    <property type="evidence" value="ECO:0007669"/>
    <property type="project" value="InterPro"/>
</dbReference>
<dbReference type="Gene3D" id="2.70.98.20">
    <property type="entry name" value="Copper amine oxidase, catalytic domain"/>
    <property type="match status" value="1"/>
</dbReference>
<dbReference type="GO" id="GO:0048038">
    <property type="term" value="F:quinone binding"/>
    <property type="evidence" value="ECO:0007669"/>
    <property type="project" value="InterPro"/>
</dbReference>
<protein>
    <recommendedName>
        <fullName evidence="8">Amine oxidase</fullName>
        <ecNumber evidence="8">1.4.3.-</ecNumber>
    </recommendedName>
</protein>
<dbReference type="AlphaFoldDB" id="A0A7E6EK16"/>
<dbReference type="PANTHER" id="PTHR10638:SF20">
    <property type="entry name" value="AMINE OXIDASE"/>
    <property type="match status" value="1"/>
</dbReference>
<comment type="similarity">
    <text evidence="1 8">Belongs to the copper/topaquinone oxidase family.</text>
</comment>
<evidence type="ECO:0000256" key="3">
    <source>
        <dbReference type="ARBA" id="ARBA00022772"/>
    </source>
</evidence>
<feature type="modified residue" description="2',4',5'-topaquinone" evidence="7">
    <location>
        <position position="487"/>
    </location>
</feature>
<keyword evidence="9" id="KW-0812">Transmembrane</keyword>
<keyword evidence="3 6" id="KW-0801">TPQ</keyword>
<feature type="active site" description="Proton acceptor" evidence="6">
    <location>
        <position position="400"/>
    </location>
</feature>
<reference evidence="13" key="1">
    <citation type="submission" date="2025-08" db="UniProtKB">
        <authorList>
            <consortium name="RefSeq"/>
        </authorList>
    </citation>
    <scope>IDENTIFICATION</scope>
</reference>
<dbReference type="EC" id="1.4.3.-" evidence="8"/>
<name>A0A7E6EK16_9MOLL</name>
<evidence type="ECO:0000256" key="2">
    <source>
        <dbReference type="ARBA" id="ARBA00022723"/>
    </source>
</evidence>
<dbReference type="Pfam" id="PF01179">
    <property type="entry name" value="Cu_amine_oxid"/>
    <property type="match status" value="1"/>
</dbReference>
<evidence type="ECO:0000256" key="8">
    <source>
        <dbReference type="RuleBase" id="RU000672"/>
    </source>
</evidence>
<evidence type="ECO:0000256" key="7">
    <source>
        <dbReference type="PIRSR" id="PIRSR600269-51"/>
    </source>
</evidence>
<dbReference type="InterPro" id="IPR016182">
    <property type="entry name" value="Cu_amine_oxidase_N-reg"/>
</dbReference>
<keyword evidence="5 8" id="KW-0186">Copper</keyword>
<dbReference type="PRINTS" id="PR00766">
    <property type="entry name" value="CUDAOXIDASE"/>
</dbReference>